<evidence type="ECO:0000256" key="2">
    <source>
        <dbReference type="ARBA" id="ARBA00004922"/>
    </source>
</evidence>
<gene>
    <name evidence="11" type="ORF">KFL_003290040</name>
</gene>
<dbReference type="GO" id="GO:0046922">
    <property type="term" value="F:peptide-O-fucosyltransferase activity"/>
    <property type="evidence" value="ECO:0000318"/>
    <property type="project" value="GO_Central"/>
</dbReference>
<dbReference type="Proteomes" id="UP000054558">
    <property type="component" value="Unassembled WGS sequence"/>
</dbReference>
<evidence type="ECO:0000256" key="1">
    <source>
        <dbReference type="ARBA" id="ARBA00004240"/>
    </source>
</evidence>
<name>A0A1Y1IG34_KLENI</name>
<comment type="similarity">
    <text evidence="3">Belongs to the glycosyltransferase GT106 family.</text>
</comment>
<dbReference type="GO" id="GO:0005783">
    <property type="term" value="C:endoplasmic reticulum"/>
    <property type="evidence" value="ECO:0007669"/>
    <property type="project" value="UniProtKB-SubCell"/>
</dbReference>
<dbReference type="InterPro" id="IPR019378">
    <property type="entry name" value="GDP-Fuc_O-FucTrfase"/>
</dbReference>
<evidence type="ECO:0000313" key="12">
    <source>
        <dbReference type="Proteomes" id="UP000054558"/>
    </source>
</evidence>
<keyword evidence="12" id="KW-1185">Reference proteome</keyword>
<dbReference type="EMBL" id="DF237278">
    <property type="protein sequence ID" value="GAQ87068.1"/>
    <property type="molecule type" value="Genomic_DNA"/>
</dbReference>
<organism evidence="11 12">
    <name type="scientific">Klebsormidium nitens</name>
    <name type="common">Green alga</name>
    <name type="synonym">Ulothrix nitens</name>
    <dbReference type="NCBI Taxonomy" id="105231"/>
    <lineage>
        <taxon>Eukaryota</taxon>
        <taxon>Viridiplantae</taxon>
        <taxon>Streptophyta</taxon>
        <taxon>Klebsormidiophyceae</taxon>
        <taxon>Klebsormidiales</taxon>
        <taxon>Klebsormidiaceae</taxon>
        <taxon>Klebsormidium</taxon>
    </lineage>
</organism>
<dbReference type="Pfam" id="PF10250">
    <property type="entry name" value="O-FucT"/>
    <property type="match status" value="1"/>
</dbReference>
<dbReference type="AlphaFoldDB" id="A0A1Y1IG34"/>
<dbReference type="CDD" id="cd11296">
    <property type="entry name" value="O-FucT_like"/>
    <property type="match status" value="1"/>
</dbReference>
<protein>
    <recommendedName>
        <fullName evidence="9">GDP-fucose protein O-fucosyltransferase 2</fullName>
    </recommendedName>
    <alternativeName>
        <fullName evidence="10">O-fucosyltransferase family protein</fullName>
    </alternativeName>
</protein>
<keyword evidence="7" id="KW-0119">Carbohydrate metabolism</keyword>
<proteinExistence type="inferred from homology"/>
<sequence length="452" mass="50407">MVVSLRSEWGERSLVRKKGGVTEDLAHLRTSMAVIHAELQSIKNVLRISSGGPQREVRWDSIWRGGSPCGTPRKDPPEGREWHVAPSKYLVAGCFIGGFSNRMETLLATSKLANALRRTLVIAPFKALEEGALGITGDFDPLGVLDLELAQACVGEGRVMSWDQFTTFNQGLSTFGLCIHFPGGEERCERGHKVGRDTLGVPFETKDINGYEVKDLAVELKFPADVLWVAEAPHLGDMWNWQPKMNCSLEWDIFQPSAAIRLAAHRFIAGMLGADYASFHLRRGDFFDYIDMEADPGTFSRNPVFTQLRYTVTALPKLAHCLARAVDGSNLTTFYVASDASQWEMDNLRELLASRGAHMVTLPPHQEWDKHRWARGLAQNTKVAAMLDKFLCTAATMFVSSRGSIFSNHVTRARRAWSLDTCHDHEVCTLPGDEDDFTFSTPQPIHEGVLMK</sequence>
<evidence type="ECO:0000313" key="11">
    <source>
        <dbReference type="EMBL" id="GAQ87068.1"/>
    </source>
</evidence>
<evidence type="ECO:0000256" key="7">
    <source>
        <dbReference type="ARBA" id="ARBA00023277"/>
    </source>
</evidence>
<comment type="similarity">
    <text evidence="8">Belongs to the glycosyltransferase 68 family.</text>
</comment>
<accession>A0A1Y1IG34</accession>
<keyword evidence="5" id="KW-0256">Endoplasmic reticulum</keyword>
<dbReference type="GO" id="GO:0006004">
    <property type="term" value="P:fucose metabolic process"/>
    <property type="evidence" value="ECO:0007669"/>
    <property type="project" value="UniProtKB-KW"/>
</dbReference>
<keyword evidence="11" id="KW-0328">Glycosyltransferase</keyword>
<keyword evidence="4 11" id="KW-0808">Transferase</keyword>
<dbReference type="PANTHER" id="PTHR13398:SF0">
    <property type="entry name" value="GDP-FUCOSE PROTEIN O-FUCOSYLTRANSFERASE 2"/>
    <property type="match status" value="1"/>
</dbReference>
<dbReference type="Gene3D" id="3.40.50.11350">
    <property type="match status" value="1"/>
</dbReference>
<evidence type="ECO:0000256" key="6">
    <source>
        <dbReference type="ARBA" id="ARBA00023253"/>
    </source>
</evidence>
<evidence type="ECO:0000256" key="10">
    <source>
        <dbReference type="ARBA" id="ARBA00030350"/>
    </source>
</evidence>
<evidence type="ECO:0000256" key="8">
    <source>
        <dbReference type="ARBA" id="ARBA00025803"/>
    </source>
</evidence>
<reference evidence="11 12" key="1">
    <citation type="journal article" date="2014" name="Nat. Commun.">
        <title>Klebsormidium flaccidum genome reveals primary factors for plant terrestrial adaptation.</title>
        <authorList>
            <person name="Hori K."/>
            <person name="Maruyama F."/>
            <person name="Fujisawa T."/>
            <person name="Togashi T."/>
            <person name="Yamamoto N."/>
            <person name="Seo M."/>
            <person name="Sato S."/>
            <person name="Yamada T."/>
            <person name="Mori H."/>
            <person name="Tajima N."/>
            <person name="Moriyama T."/>
            <person name="Ikeuchi M."/>
            <person name="Watanabe M."/>
            <person name="Wada H."/>
            <person name="Kobayashi K."/>
            <person name="Saito M."/>
            <person name="Masuda T."/>
            <person name="Sasaki-Sekimoto Y."/>
            <person name="Mashiguchi K."/>
            <person name="Awai K."/>
            <person name="Shimojima M."/>
            <person name="Masuda S."/>
            <person name="Iwai M."/>
            <person name="Nobusawa T."/>
            <person name="Narise T."/>
            <person name="Kondo S."/>
            <person name="Saito H."/>
            <person name="Sato R."/>
            <person name="Murakawa M."/>
            <person name="Ihara Y."/>
            <person name="Oshima-Yamada Y."/>
            <person name="Ohtaka K."/>
            <person name="Satoh M."/>
            <person name="Sonobe K."/>
            <person name="Ishii M."/>
            <person name="Ohtani R."/>
            <person name="Kanamori-Sato M."/>
            <person name="Honoki R."/>
            <person name="Miyazaki D."/>
            <person name="Mochizuki H."/>
            <person name="Umetsu J."/>
            <person name="Higashi K."/>
            <person name="Shibata D."/>
            <person name="Kamiya Y."/>
            <person name="Sato N."/>
            <person name="Nakamura Y."/>
            <person name="Tabata S."/>
            <person name="Ida S."/>
            <person name="Kurokawa K."/>
            <person name="Ohta H."/>
        </authorList>
    </citation>
    <scope>NUCLEOTIDE SEQUENCE [LARGE SCALE GENOMIC DNA]</scope>
    <source>
        <strain evidence="11 12">NIES-2285</strain>
    </source>
</reference>
<evidence type="ECO:0000256" key="9">
    <source>
        <dbReference type="ARBA" id="ARBA00026232"/>
    </source>
</evidence>
<comment type="pathway">
    <text evidence="2">Protein modification; protein glycosylation.</text>
</comment>
<evidence type="ECO:0000256" key="3">
    <source>
        <dbReference type="ARBA" id="ARBA00007737"/>
    </source>
</evidence>
<dbReference type="OrthoDB" id="422368at2759"/>
<evidence type="ECO:0000256" key="4">
    <source>
        <dbReference type="ARBA" id="ARBA00022679"/>
    </source>
</evidence>
<dbReference type="InterPro" id="IPR045130">
    <property type="entry name" value="OFUT2-like"/>
</dbReference>
<dbReference type="PANTHER" id="PTHR13398">
    <property type="entry name" value="GDP-FUCOSE PROTEIN O-FUCOSYLTRANSFERASE 2"/>
    <property type="match status" value="1"/>
</dbReference>
<keyword evidence="6" id="KW-0294">Fucose metabolism</keyword>
<evidence type="ECO:0000256" key="5">
    <source>
        <dbReference type="ARBA" id="ARBA00022824"/>
    </source>
</evidence>
<comment type="subcellular location">
    <subcellularLocation>
        <location evidence="1">Endoplasmic reticulum</location>
    </subcellularLocation>
</comment>